<evidence type="ECO:0000256" key="1">
    <source>
        <dbReference type="ARBA" id="ARBA00022801"/>
    </source>
</evidence>
<organism evidence="5 6">
    <name type="scientific">Paenibacillus mucilaginosus (strain KNP414)</name>
    <dbReference type="NCBI Taxonomy" id="1036673"/>
    <lineage>
        <taxon>Bacteria</taxon>
        <taxon>Bacillati</taxon>
        <taxon>Bacillota</taxon>
        <taxon>Bacilli</taxon>
        <taxon>Bacillales</taxon>
        <taxon>Paenibacillaceae</taxon>
        <taxon>Paenibacillus</taxon>
    </lineage>
</organism>
<dbReference type="EMBL" id="CP002869">
    <property type="protein sequence ID" value="AEI40471.1"/>
    <property type="molecule type" value="Genomic_DNA"/>
</dbReference>
<dbReference type="KEGG" id="pms:KNP414_01909"/>
<proteinExistence type="predicted"/>
<keyword evidence="1" id="KW-0378">Hydrolase</keyword>
<dbReference type="AlphaFoldDB" id="F8FR33"/>
<keyword evidence="2" id="KW-0326">Glycosidase</keyword>
<dbReference type="PANTHER" id="PTHR42812:SF2">
    <property type="entry name" value="XYLOSIDASE_ARABINOSIDASE"/>
    <property type="match status" value="1"/>
</dbReference>
<reference evidence="5 6" key="2">
    <citation type="journal article" date="2013" name="Genome Announc.">
        <title>Genome Sequence of Growth-Improving Paenibacillus mucilaginosus Strain KNP414.</title>
        <authorList>
            <person name="Lu J.J."/>
            <person name="Wang J.F."/>
            <person name="Hu X.F."/>
        </authorList>
    </citation>
    <scope>NUCLEOTIDE SEQUENCE [LARGE SCALE GENOMIC DNA]</scope>
    <source>
        <strain evidence="5 6">KNP414</strain>
    </source>
</reference>
<dbReference type="SUPFAM" id="SSF49899">
    <property type="entry name" value="Concanavalin A-like lectins/glucanases"/>
    <property type="match status" value="1"/>
</dbReference>
<feature type="domain" description="Beta-xylosidase C-terminal Concanavalin A-like" evidence="4">
    <location>
        <begin position="101"/>
        <end position="224"/>
    </location>
</feature>
<reference evidence="6" key="1">
    <citation type="submission" date="2011-06" db="EMBL/GenBank/DDBJ databases">
        <title>Complete genome sequence of Paenibacillus mucilaginosus KNP414.</title>
        <authorList>
            <person name="Wang J."/>
            <person name="Hu S."/>
            <person name="Hu X."/>
            <person name="Zhang B."/>
            <person name="Dong D."/>
            <person name="Zhang S."/>
            <person name="Zhao K."/>
            <person name="Wu D."/>
        </authorList>
    </citation>
    <scope>NUCLEOTIDE SEQUENCE [LARGE SCALE GENOMIC DNA]</scope>
    <source>
        <strain evidence="6">KNP414</strain>
    </source>
</reference>
<evidence type="ECO:0000313" key="6">
    <source>
        <dbReference type="Proteomes" id="UP000006620"/>
    </source>
</evidence>
<dbReference type="SUPFAM" id="SSF75005">
    <property type="entry name" value="Arabinanase/levansucrase/invertase"/>
    <property type="match status" value="1"/>
</dbReference>
<gene>
    <name evidence="5" type="ordered locus">KNP414_01909</name>
</gene>
<dbReference type="InterPro" id="IPR023296">
    <property type="entry name" value="Glyco_hydro_beta-prop_sf"/>
</dbReference>
<dbReference type="Pfam" id="PF17851">
    <property type="entry name" value="GH43_C2"/>
    <property type="match status" value="1"/>
</dbReference>
<dbReference type="GO" id="GO:0016798">
    <property type="term" value="F:hydrolase activity, acting on glycosyl bonds"/>
    <property type="evidence" value="ECO:0007669"/>
    <property type="project" value="UniProtKB-KW"/>
</dbReference>
<sequence>MVYHAYEKNYYTLGRQTLLEPIEWTEDGWFRVPSGVSPDKPIRKPKGSAAVPGRPKSETSDGLGLQWSFFKEHDKDRYAVTGEIIELQASERVSPLVYMPEDHHYEVQVEVTIQEGSQGRLLLFYNTTYFSGMGISADGLYGILRGWHTPCIPYSGSTVHLRLCSADHEVIYYYSHDGGEWTKFPHSFEASGFHHNALGGFLALRIGLDALGQGKATFRNFQYRSL</sequence>
<name>F8FR33_PAEMK</name>
<dbReference type="InterPro" id="IPR041542">
    <property type="entry name" value="GH43_C2"/>
</dbReference>
<dbReference type="PANTHER" id="PTHR42812">
    <property type="entry name" value="BETA-XYLOSIDASE"/>
    <property type="match status" value="1"/>
</dbReference>
<evidence type="ECO:0000256" key="3">
    <source>
        <dbReference type="SAM" id="MobiDB-lite"/>
    </source>
</evidence>
<accession>F8FR33</accession>
<dbReference type="InterPro" id="IPR013320">
    <property type="entry name" value="ConA-like_dom_sf"/>
</dbReference>
<dbReference type="InterPro" id="IPR051795">
    <property type="entry name" value="Glycosyl_Hydrlase_43"/>
</dbReference>
<dbReference type="PATRIC" id="fig|1036673.3.peg.1705"/>
<protein>
    <submittedName>
        <fullName evidence="5">Xylan 1,4-beta-xylosidase</fullName>
    </submittedName>
</protein>
<evidence type="ECO:0000313" key="5">
    <source>
        <dbReference type="EMBL" id="AEI40471.1"/>
    </source>
</evidence>
<dbReference type="Proteomes" id="UP000006620">
    <property type="component" value="Chromosome"/>
</dbReference>
<evidence type="ECO:0000259" key="4">
    <source>
        <dbReference type="Pfam" id="PF17851"/>
    </source>
</evidence>
<evidence type="ECO:0000256" key="2">
    <source>
        <dbReference type="ARBA" id="ARBA00023295"/>
    </source>
</evidence>
<feature type="region of interest" description="Disordered" evidence="3">
    <location>
        <begin position="40"/>
        <end position="60"/>
    </location>
</feature>
<dbReference type="HOGENOM" id="CLU_1223753_0_0_9"/>
<dbReference type="Gene3D" id="2.60.120.200">
    <property type="match status" value="1"/>
</dbReference>